<evidence type="ECO:0000256" key="2">
    <source>
        <dbReference type="ARBA" id="ARBA00011028"/>
    </source>
</evidence>
<keyword evidence="11" id="KW-1015">Disulfide bond</keyword>
<dbReference type="InterPro" id="IPR006127">
    <property type="entry name" value="ZnuA-like"/>
</dbReference>
<evidence type="ECO:0000256" key="7">
    <source>
        <dbReference type="ARBA" id="ARBA00022764"/>
    </source>
</evidence>
<dbReference type="CDD" id="cd01019">
    <property type="entry name" value="ZnuA"/>
    <property type="match status" value="1"/>
</dbReference>
<dbReference type="Pfam" id="PF01297">
    <property type="entry name" value="ZnuA"/>
    <property type="match status" value="1"/>
</dbReference>
<evidence type="ECO:0000313" key="15">
    <source>
        <dbReference type="EMBL" id="RSD29879.1"/>
    </source>
</evidence>
<keyword evidence="7" id="KW-0574">Periplasm</keyword>
<evidence type="ECO:0000256" key="6">
    <source>
        <dbReference type="ARBA" id="ARBA00022729"/>
    </source>
</evidence>
<dbReference type="Proteomes" id="UP000269041">
    <property type="component" value="Unassembled WGS sequence"/>
</dbReference>
<dbReference type="OrthoDB" id="7346865at2"/>
<keyword evidence="10" id="KW-0406">Ion transport</keyword>
<evidence type="ECO:0000256" key="13">
    <source>
        <dbReference type="RuleBase" id="RU003512"/>
    </source>
</evidence>
<feature type="chain" id="PRO_5018583334" description="High-affinity zinc uptake system protein ZnuA" evidence="14">
    <location>
        <begin position="19"/>
        <end position="291"/>
    </location>
</feature>
<comment type="subcellular location">
    <subcellularLocation>
        <location evidence="1">Periplasm</location>
    </subcellularLocation>
</comment>
<protein>
    <recommendedName>
        <fullName evidence="3">High-affinity zinc uptake system protein ZnuA</fullName>
    </recommendedName>
</protein>
<evidence type="ECO:0000256" key="14">
    <source>
        <dbReference type="SAM" id="SignalP"/>
    </source>
</evidence>
<dbReference type="GO" id="GO:0006829">
    <property type="term" value="P:zinc ion transport"/>
    <property type="evidence" value="ECO:0007669"/>
    <property type="project" value="UniProtKB-KW"/>
</dbReference>
<comment type="function">
    <text evidence="12">Part of the ATP-binding cassette (ABC) transport system ZnuABC involved in zinc import. Binds zinc with high affinity and specificity and delivers it to the membrane permease for translocation into the cytoplasm.</text>
</comment>
<evidence type="ECO:0000256" key="11">
    <source>
        <dbReference type="ARBA" id="ARBA00023157"/>
    </source>
</evidence>
<dbReference type="AlphaFoldDB" id="A0A3R9FK37"/>
<evidence type="ECO:0000256" key="3">
    <source>
        <dbReference type="ARBA" id="ARBA00015915"/>
    </source>
</evidence>
<dbReference type="GO" id="GO:0007155">
    <property type="term" value="P:cell adhesion"/>
    <property type="evidence" value="ECO:0007669"/>
    <property type="project" value="InterPro"/>
</dbReference>
<evidence type="ECO:0000256" key="12">
    <source>
        <dbReference type="ARBA" id="ARBA00045516"/>
    </source>
</evidence>
<dbReference type="PANTHER" id="PTHR42953">
    <property type="entry name" value="HIGH-AFFINITY ZINC UPTAKE SYSTEM PROTEIN ZNUA-RELATED"/>
    <property type="match status" value="1"/>
</dbReference>
<dbReference type="EMBL" id="RSFA01000101">
    <property type="protein sequence ID" value="RSD29879.1"/>
    <property type="molecule type" value="Genomic_DNA"/>
</dbReference>
<evidence type="ECO:0000256" key="9">
    <source>
        <dbReference type="ARBA" id="ARBA00022906"/>
    </source>
</evidence>
<comment type="caution">
    <text evidence="15">The sequence shown here is derived from an EMBL/GenBank/DDBJ whole genome shotgun (WGS) entry which is preliminary data.</text>
</comment>
<dbReference type="InterPro" id="IPR035520">
    <property type="entry name" value="ZnuA"/>
</dbReference>
<evidence type="ECO:0000256" key="8">
    <source>
        <dbReference type="ARBA" id="ARBA00022833"/>
    </source>
</evidence>
<reference evidence="15 16" key="1">
    <citation type="submission" date="2018-12" db="EMBL/GenBank/DDBJ databases">
        <title>Genomic taxonomy of the Vibrionaceae family.</title>
        <authorList>
            <person name="Gomez-Gil B."/>
            <person name="Enciso-Ibarra K."/>
        </authorList>
    </citation>
    <scope>NUCLEOTIDE SEQUENCE [LARGE SCALE GENOMIC DNA]</scope>
    <source>
        <strain evidence="15 16">CAIM 594</strain>
    </source>
</reference>
<proteinExistence type="inferred from homology"/>
<feature type="signal peptide" evidence="14">
    <location>
        <begin position="1"/>
        <end position="18"/>
    </location>
</feature>
<organism evidence="15 16">
    <name type="scientific">Vibrio pectenicida</name>
    <dbReference type="NCBI Taxonomy" id="62763"/>
    <lineage>
        <taxon>Bacteria</taxon>
        <taxon>Pseudomonadati</taxon>
        <taxon>Pseudomonadota</taxon>
        <taxon>Gammaproteobacteria</taxon>
        <taxon>Vibrionales</taxon>
        <taxon>Vibrionaceae</taxon>
        <taxon>Vibrio</taxon>
    </lineage>
</organism>
<keyword evidence="4 13" id="KW-0813">Transport</keyword>
<comment type="similarity">
    <text evidence="2 13">Belongs to the bacterial solute-binding protein 9 family.</text>
</comment>
<dbReference type="GO" id="GO:0046872">
    <property type="term" value="F:metal ion binding"/>
    <property type="evidence" value="ECO:0007669"/>
    <property type="project" value="UniProtKB-KW"/>
</dbReference>
<evidence type="ECO:0000256" key="1">
    <source>
        <dbReference type="ARBA" id="ARBA00004418"/>
    </source>
</evidence>
<keyword evidence="16" id="KW-1185">Reference proteome</keyword>
<gene>
    <name evidence="15" type="primary">znuA</name>
    <name evidence="15" type="ORF">EJA03_16805</name>
</gene>
<dbReference type="SUPFAM" id="SSF53807">
    <property type="entry name" value="Helical backbone' metal receptor"/>
    <property type="match status" value="1"/>
</dbReference>
<evidence type="ECO:0000256" key="4">
    <source>
        <dbReference type="ARBA" id="ARBA00022448"/>
    </source>
</evidence>
<dbReference type="Gene3D" id="3.40.50.1980">
    <property type="entry name" value="Nitrogenase molybdenum iron protein domain"/>
    <property type="match status" value="2"/>
</dbReference>
<dbReference type="InterPro" id="IPR006128">
    <property type="entry name" value="Lipoprotein_PsaA-like"/>
</dbReference>
<keyword evidence="6 14" id="KW-0732">Signal</keyword>
<sequence>MKLFFLLLSMLIMGNVNATEVLTSIKPIQMIAFEITKGISNPEVLLDSNTSPHDYALKPSDVKRLKRADLVVWYGHDLEPFLVKILEHQSNILTISELNNLDLRTYTHEGHHHDGHEHGTHDPHFWLGLKQSKQVAKALSNKLGELDPDNQAIYQTNYQAFASKLENQATKWREQLAPIKEIGYYVFHDAYGYFEQDYGLKHIGEFTVSPERKPGAKTLIDIKKKLSKGDAKCVFSEPQFSPAVIDSVLRGSQASTGTLDPLGTETKAGLDSYFVFIQSIVDSFVDCLGGK</sequence>
<dbReference type="GO" id="GO:0042597">
    <property type="term" value="C:periplasmic space"/>
    <property type="evidence" value="ECO:0007669"/>
    <property type="project" value="UniProtKB-SubCell"/>
</dbReference>
<dbReference type="RefSeq" id="WP_125322893.1">
    <property type="nucleotide sequence ID" value="NZ_AP024889.1"/>
</dbReference>
<keyword evidence="8" id="KW-0862">Zinc</keyword>
<keyword evidence="9" id="KW-0864">Zinc transport</keyword>
<name>A0A3R9FK37_9VIBR</name>
<dbReference type="InterPro" id="IPR050492">
    <property type="entry name" value="Bact_metal-bind_prot9"/>
</dbReference>
<dbReference type="NCBIfam" id="NF007091">
    <property type="entry name" value="PRK09545.1"/>
    <property type="match status" value="1"/>
</dbReference>
<evidence type="ECO:0000256" key="5">
    <source>
        <dbReference type="ARBA" id="ARBA00022723"/>
    </source>
</evidence>
<evidence type="ECO:0000256" key="10">
    <source>
        <dbReference type="ARBA" id="ARBA00023065"/>
    </source>
</evidence>
<dbReference type="PRINTS" id="PR00690">
    <property type="entry name" value="ADHESNFAMILY"/>
</dbReference>
<accession>A0A3R9FK37</accession>
<evidence type="ECO:0000313" key="16">
    <source>
        <dbReference type="Proteomes" id="UP000269041"/>
    </source>
</evidence>
<keyword evidence="5" id="KW-0479">Metal-binding</keyword>
<dbReference type="PANTHER" id="PTHR42953:SF3">
    <property type="entry name" value="HIGH-AFFINITY ZINC UPTAKE SYSTEM PROTEIN ZNUA"/>
    <property type="match status" value="1"/>
</dbReference>